<organism evidence="1">
    <name type="scientific">Rhizophora mucronata</name>
    <name type="common">Asiatic mangrove</name>
    <dbReference type="NCBI Taxonomy" id="61149"/>
    <lineage>
        <taxon>Eukaryota</taxon>
        <taxon>Viridiplantae</taxon>
        <taxon>Streptophyta</taxon>
        <taxon>Embryophyta</taxon>
        <taxon>Tracheophyta</taxon>
        <taxon>Spermatophyta</taxon>
        <taxon>Magnoliopsida</taxon>
        <taxon>eudicotyledons</taxon>
        <taxon>Gunneridae</taxon>
        <taxon>Pentapetalae</taxon>
        <taxon>rosids</taxon>
        <taxon>fabids</taxon>
        <taxon>Malpighiales</taxon>
        <taxon>Rhizophoraceae</taxon>
        <taxon>Rhizophora</taxon>
    </lineage>
</organism>
<dbReference type="AlphaFoldDB" id="A0A2P2MNU6"/>
<reference evidence="1" key="1">
    <citation type="submission" date="2018-02" db="EMBL/GenBank/DDBJ databases">
        <title>Rhizophora mucronata_Transcriptome.</title>
        <authorList>
            <person name="Meera S.P."/>
            <person name="Sreeshan A."/>
            <person name="Augustine A."/>
        </authorList>
    </citation>
    <scope>NUCLEOTIDE SEQUENCE</scope>
    <source>
        <tissue evidence="1">Leaf</tissue>
    </source>
</reference>
<dbReference type="EMBL" id="GGEC01051417">
    <property type="protein sequence ID" value="MBX31901.1"/>
    <property type="molecule type" value="Transcribed_RNA"/>
</dbReference>
<proteinExistence type="predicted"/>
<name>A0A2P2MNU6_RHIMU</name>
<protein>
    <submittedName>
        <fullName evidence="1">Uncharacterized protein</fullName>
    </submittedName>
</protein>
<accession>A0A2P2MNU6</accession>
<sequence length="73" mass="8290">MKLINFEGIIIHSFRMQLNSLVLELPSSRSPSSPPWKIREADRVLCVSLESKGVDDIESLVLKAKRQLQWPGT</sequence>
<evidence type="ECO:0000313" key="1">
    <source>
        <dbReference type="EMBL" id="MBX31901.1"/>
    </source>
</evidence>